<evidence type="ECO:0000313" key="2">
    <source>
        <dbReference type="EMBL" id="CAK0825791.1"/>
    </source>
</evidence>
<comment type="caution">
    <text evidence="2">The sequence shown here is derived from an EMBL/GenBank/DDBJ whole genome shotgun (WGS) entry which is preliminary data.</text>
</comment>
<evidence type="ECO:0000256" key="1">
    <source>
        <dbReference type="SAM" id="Phobius"/>
    </source>
</evidence>
<sequence>MAQVREAQDAEAKRARLEEYVTECLAYCISALYALHALLLLQRMMFNIAGREMDLLAASEPEADAPAYEAFLESTSYFKEGGARRVAESARRAARACSAKADLGPATAVTAERLHELVQDAFREVDTEILASPYAASSMLPETIDSALAPAHCVKAKRLLDEA</sequence>
<keyword evidence="3" id="KW-1185">Reference proteome</keyword>
<keyword evidence="1" id="KW-0472">Membrane</keyword>
<proteinExistence type="predicted"/>
<organism evidence="2 3">
    <name type="scientific">Prorocentrum cordatum</name>
    <dbReference type="NCBI Taxonomy" id="2364126"/>
    <lineage>
        <taxon>Eukaryota</taxon>
        <taxon>Sar</taxon>
        <taxon>Alveolata</taxon>
        <taxon>Dinophyceae</taxon>
        <taxon>Prorocentrales</taxon>
        <taxon>Prorocentraceae</taxon>
        <taxon>Prorocentrum</taxon>
    </lineage>
</organism>
<protein>
    <submittedName>
        <fullName evidence="2">Uncharacterized protein</fullName>
    </submittedName>
</protein>
<accession>A0ABN9S295</accession>
<keyword evidence="1" id="KW-1133">Transmembrane helix</keyword>
<reference evidence="2" key="1">
    <citation type="submission" date="2023-10" db="EMBL/GenBank/DDBJ databases">
        <authorList>
            <person name="Chen Y."/>
            <person name="Shah S."/>
            <person name="Dougan E. K."/>
            <person name="Thang M."/>
            <person name="Chan C."/>
        </authorList>
    </citation>
    <scope>NUCLEOTIDE SEQUENCE [LARGE SCALE GENOMIC DNA]</scope>
</reference>
<name>A0ABN9S295_9DINO</name>
<feature type="non-terminal residue" evidence="2">
    <location>
        <position position="163"/>
    </location>
</feature>
<feature type="transmembrane region" description="Helical" evidence="1">
    <location>
        <begin position="20"/>
        <end position="41"/>
    </location>
</feature>
<keyword evidence="1" id="KW-0812">Transmembrane</keyword>
<evidence type="ECO:0000313" key="3">
    <source>
        <dbReference type="Proteomes" id="UP001189429"/>
    </source>
</evidence>
<dbReference type="EMBL" id="CAUYUJ010009084">
    <property type="protein sequence ID" value="CAK0825791.1"/>
    <property type="molecule type" value="Genomic_DNA"/>
</dbReference>
<gene>
    <name evidence="2" type="ORF">PCOR1329_LOCUS25834</name>
</gene>
<dbReference type="Proteomes" id="UP001189429">
    <property type="component" value="Unassembled WGS sequence"/>
</dbReference>